<organism evidence="2">
    <name type="scientific">mine drainage metagenome</name>
    <dbReference type="NCBI Taxonomy" id="410659"/>
    <lineage>
        <taxon>unclassified sequences</taxon>
        <taxon>metagenomes</taxon>
        <taxon>ecological metagenomes</taxon>
    </lineage>
</organism>
<name>T1AP64_9ZZZZ</name>
<dbReference type="GO" id="GO:0000160">
    <property type="term" value="P:phosphorelay signal transduction system"/>
    <property type="evidence" value="ECO:0007669"/>
    <property type="project" value="InterPro"/>
</dbReference>
<dbReference type="AlphaFoldDB" id="T1AP64"/>
<protein>
    <submittedName>
        <fullName evidence="2">Signal transduction histidine kinase, phosphotransfer (Hpt) region domain protein</fullName>
    </submittedName>
</protein>
<dbReference type="PROSITE" id="PS50894">
    <property type="entry name" value="HPT"/>
    <property type="match status" value="1"/>
</dbReference>
<dbReference type="SMART" id="SM00073">
    <property type="entry name" value="HPT"/>
    <property type="match status" value="1"/>
</dbReference>
<sequence length="107" mass="11506">MLRDLEDIMGDELKPLVTVFLGDSPKRIAMLEQSAAQNDINGLSQQAHALKSASANLGAKRMSAEAKALELAARAGRVDNPVARVAQFKALYLATADALRERFGVRA</sequence>
<dbReference type="InterPro" id="IPR008207">
    <property type="entry name" value="Sig_transdc_His_kin_Hpt_dom"/>
</dbReference>
<dbReference type="EMBL" id="AUZZ01002739">
    <property type="protein sequence ID" value="EQD59142.1"/>
    <property type="molecule type" value="Genomic_DNA"/>
</dbReference>
<keyword evidence="2" id="KW-0808">Transferase</keyword>
<reference evidence="2" key="1">
    <citation type="submission" date="2013-08" db="EMBL/GenBank/DDBJ databases">
        <authorList>
            <person name="Mendez C."/>
            <person name="Richter M."/>
            <person name="Ferrer M."/>
            <person name="Sanchez J."/>
        </authorList>
    </citation>
    <scope>NUCLEOTIDE SEQUENCE</scope>
</reference>
<evidence type="ECO:0000259" key="1">
    <source>
        <dbReference type="PROSITE" id="PS50894"/>
    </source>
</evidence>
<dbReference type="Pfam" id="PF01627">
    <property type="entry name" value="Hpt"/>
    <property type="match status" value="1"/>
</dbReference>
<evidence type="ECO:0000313" key="2">
    <source>
        <dbReference type="EMBL" id="EQD59142.1"/>
    </source>
</evidence>
<dbReference type="GO" id="GO:0016301">
    <property type="term" value="F:kinase activity"/>
    <property type="evidence" value="ECO:0007669"/>
    <property type="project" value="UniProtKB-KW"/>
</dbReference>
<dbReference type="Gene3D" id="1.20.120.160">
    <property type="entry name" value="HPT domain"/>
    <property type="match status" value="1"/>
</dbReference>
<gene>
    <name evidence="2" type="ORF">B2A_04090</name>
</gene>
<feature type="domain" description="HPt" evidence="1">
    <location>
        <begin position="9"/>
        <end position="106"/>
    </location>
</feature>
<dbReference type="InterPro" id="IPR036641">
    <property type="entry name" value="HPT_dom_sf"/>
</dbReference>
<comment type="caution">
    <text evidence="2">The sequence shown here is derived from an EMBL/GenBank/DDBJ whole genome shotgun (WGS) entry which is preliminary data.</text>
</comment>
<accession>T1AP64</accession>
<proteinExistence type="predicted"/>
<keyword evidence="2" id="KW-0418">Kinase</keyword>
<reference evidence="2" key="2">
    <citation type="journal article" date="2014" name="ISME J.">
        <title>Microbial stratification in low pH oxic and suboxic macroscopic growths along an acid mine drainage.</title>
        <authorList>
            <person name="Mendez-Garcia C."/>
            <person name="Mesa V."/>
            <person name="Sprenger R.R."/>
            <person name="Richter M."/>
            <person name="Diez M.S."/>
            <person name="Solano J."/>
            <person name="Bargiela R."/>
            <person name="Golyshina O.V."/>
            <person name="Manteca A."/>
            <person name="Ramos J.L."/>
            <person name="Gallego J.R."/>
            <person name="Llorente I."/>
            <person name="Martins Dos Santos V.A."/>
            <person name="Jensen O.N."/>
            <person name="Pelaez A.I."/>
            <person name="Sanchez J."/>
            <person name="Ferrer M."/>
        </authorList>
    </citation>
    <scope>NUCLEOTIDE SEQUENCE</scope>
</reference>
<dbReference type="SUPFAM" id="SSF47226">
    <property type="entry name" value="Histidine-containing phosphotransfer domain, HPT domain"/>
    <property type="match status" value="1"/>
</dbReference>